<dbReference type="InterPro" id="IPR023415">
    <property type="entry name" value="LDLR_class-A_CS"/>
</dbReference>
<dbReference type="InterPro" id="IPR036116">
    <property type="entry name" value="FN3_sf"/>
</dbReference>
<evidence type="ECO:0000259" key="11">
    <source>
        <dbReference type="PROSITE" id="PS50853"/>
    </source>
</evidence>
<dbReference type="SMART" id="SM00192">
    <property type="entry name" value="LDLa"/>
    <property type="match status" value="6"/>
</dbReference>
<evidence type="ECO:0000313" key="13">
    <source>
        <dbReference type="RefSeq" id="XP_014669938.1"/>
    </source>
</evidence>
<feature type="domain" description="Fibronectin type-III" evidence="11">
    <location>
        <begin position="507"/>
        <end position="601"/>
    </location>
</feature>
<feature type="disulfide bond" evidence="9">
    <location>
        <begin position="126"/>
        <end position="144"/>
    </location>
</feature>
<dbReference type="Pfam" id="PF25814">
    <property type="entry name" value="fn3_SORL1"/>
    <property type="match status" value="1"/>
</dbReference>
<dbReference type="PANTHER" id="PTHR22722">
    <property type="entry name" value="LOW-DENSITY LIPOPROTEIN RECEPTOR-RELATED PROTEIN 2-RELATED"/>
    <property type="match status" value="1"/>
</dbReference>
<feature type="disulfide bond" evidence="9">
    <location>
        <begin position="192"/>
        <end position="207"/>
    </location>
</feature>
<evidence type="ECO:0000313" key="12">
    <source>
        <dbReference type="Proteomes" id="UP000695022"/>
    </source>
</evidence>
<evidence type="ECO:0000256" key="10">
    <source>
        <dbReference type="SAM" id="Phobius"/>
    </source>
</evidence>
<dbReference type="PROSITE" id="PS50068">
    <property type="entry name" value="LDLRA_2"/>
    <property type="match status" value="6"/>
</dbReference>
<proteinExistence type="predicted"/>
<dbReference type="Pfam" id="PF00041">
    <property type="entry name" value="fn3"/>
    <property type="match status" value="3"/>
</dbReference>
<keyword evidence="2 10" id="KW-0812">Transmembrane</keyword>
<evidence type="ECO:0000256" key="1">
    <source>
        <dbReference type="ARBA" id="ARBA00004167"/>
    </source>
</evidence>
<feature type="domain" description="Fibronectin type-III" evidence="11">
    <location>
        <begin position="304"/>
        <end position="404"/>
    </location>
</feature>
<feature type="disulfide bond" evidence="9">
    <location>
        <begin position="92"/>
        <end position="107"/>
    </location>
</feature>
<dbReference type="InterPro" id="IPR013783">
    <property type="entry name" value="Ig-like_fold"/>
</dbReference>
<feature type="disulfide bond" evidence="9">
    <location>
        <begin position="50"/>
        <end position="65"/>
    </location>
</feature>
<sequence length="981" mass="107643">MTIGPKRECMCAAGQVEGSSGHCVEASPCDPESEFRCVGSGSCLPMSWYCDGDNDCGDMSDETNCTHGSCGNPATQFQCRTTGRCVPSSWTCDFDRDCPDGSDEEGCGDWTQTYNSTTCSTVEFRCNDGNCIGHDLLCNGVADCPDSSDEDYWMCRHSEHNTTTAAPATCDPIQFRCEEGSSPQCILGAFVCDKEKDCKNGEDEKDCPEGGMCQGEMFPCLFSAGCLSNDQLCDGHKDCIDGSDEVFCDKVNFTAPTCPTGQTQCVDGSECIDVFRWCDGHIDCLDSSDEDSEKCKGLESQSIHVGYIQVDRKSVTNSSFLLLWEPPSNRHGFDITYKPSIRLQGGEWMNYTNQRGNSFRFRNLLPNTQYEASVSVNATHAGHSHLHALYEPYSNVLTSDGCPTAPLNVTVSQPEGIDNTVRVVWKEPLSPNGLISTYKVYYTPPVPEMVETSGVNRMVTYMYVKNLKSTETYTFQVAAVNEAHTVSGIACVGPRSEAVKFRFQEAPISQVTGAKEEVGMTTSTSVSLIWDAVKVPVKGYKVIYVQDGIIDIVMTTTQTKLTVDGLSPGIKYVFKVYAYRDEGHFQEAGPETFVEVTTKGKSLKAPRQLVANTVNATSVELMWKAPANDTTAWTYGISYGVNEHRLLLRGERARTSATSIVLKHLVSCEDYIFKVRVVGPTGKGPFSNAALSRTEFDVLSHPKKLAWEHLTNVTSVNVTWLASCDIVKKPLGYVVRIADKQDPSKPSSFTLPQTTAAFNNFTLVNLIRGATYAVTMKTNVLGARWTNPLEIDIASYPAPTEVKAVLTLGGVLELSWRAPAEMPAGMGYAIWVAEGDGNLTHRYTAPPGNEFDFPATMQLGRFYRFAVSVDRVSGHYGQLSRTYEADIHPHGYAGGEDAHESSMLYRVVLPSLGVVIALLVVGMVIFWMKHRRLRRSFLAFANSHYDTRSGTTTFSTDLGGDDEEDSPMIRGFADDEPLVIA</sequence>
<keyword evidence="6 9" id="KW-1015">Disulfide bond</keyword>
<keyword evidence="12" id="KW-1185">Reference proteome</keyword>
<dbReference type="PRINTS" id="PR00014">
    <property type="entry name" value="FNTYPEIII"/>
</dbReference>
<dbReference type="InterPro" id="IPR057841">
    <property type="entry name" value="FN3_SORL1"/>
</dbReference>
<dbReference type="CDD" id="cd00063">
    <property type="entry name" value="FN3"/>
    <property type="match status" value="4"/>
</dbReference>
<comment type="caution">
    <text evidence="9">Lacks conserved residue(s) required for the propagation of feature annotation.</text>
</comment>
<dbReference type="Gene3D" id="2.60.40.10">
    <property type="entry name" value="Immunoglobulins"/>
    <property type="match status" value="5"/>
</dbReference>
<dbReference type="Proteomes" id="UP000695022">
    <property type="component" value="Unplaced"/>
</dbReference>
<evidence type="ECO:0000256" key="7">
    <source>
        <dbReference type="ARBA" id="ARBA00023170"/>
    </source>
</evidence>
<feature type="disulfide bond" evidence="9">
    <location>
        <begin position="119"/>
        <end position="131"/>
    </location>
</feature>
<evidence type="ECO:0000256" key="5">
    <source>
        <dbReference type="ARBA" id="ARBA00023136"/>
    </source>
</evidence>
<dbReference type="CDD" id="cd00112">
    <property type="entry name" value="LDLa"/>
    <property type="match status" value="6"/>
</dbReference>
<keyword evidence="4 10" id="KW-1133">Transmembrane helix</keyword>
<dbReference type="Gene3D" id="4.10.400.10">
    <property type="entry name" value="Low-density Lipoprotein Receptor"/>
    <property type="match status" value="6"/>
</dbReference>
<dbReference type="SUPFAM" id="SSF57424">
    <property type="entry name" value="LDL receptor-like module"/>
    <property type="match status" value="6"/>
</dbReference>
<evidence type="ECO:0000256" key="9">
    <source>
        <dbReference type="PROSITE-ProRule" id="PRU00124"/>
    </source>
</evidence>
<protein>
    <submittedName>
        <fullName evidence="13">Sortilin-related receptor-like isoform X1</fullName>
    </submittedName>
</protein>
<dbReference type="SMART" id="SM00060">
    <property type="entry name" value="FN3"/>
    <property type="match status" value="5"/>
</dbReference>
<reference evidence="13" key="1">
    <citation type="submission" date="2025-08" db="UniProtKB">
        <authorList>
            <consortium name="RefSeq"/>
        </authorList>
    </citation>
    <scope>IDENTIFICATION</scope>
</reference>
<dbReference type="PROSITE" id="PS50853">
    <property type="entry name" value="FN3"/>
    <property type="match status" value="5"/>
</dbReference>
<feature type="domain" description="Fibronectin type-III" evidence="11">
    <location>
        <begin position="701"/>
        <end position="799"/>
    </location>
</feature>
<organism evidence="12 13">
    <name type="scientific">Priapulus caudatus</name>
    <name type="common">Priapulid worm</name>
    <dbReference type="NCBI Taxonomy" id="37621"/>
    <lineage>
        <taxon>Eukaryota</taxon>
        <taxon>Metazoa</taxon>
        <taxon>Ecdysozoa</taxon>
        <taxon>Scalidophora</taxon>
        <taxon>Priapulida</taxon>
        <taxon>Priapulimorpha</taxon>
        <taxon>Priapulimorphida</taxon>
        <taxon>Priapulidae</taxon>
        <taxon>Priapulus</taxon>
    </lineage>
</organism>
<evidence type="ECO:0000256" key="3">
    <source>
        <dbReference type="ARBA" id="ARBA00022737"/>
    </source>
</evidence>
<evidence type="ECO:0000256" key="2">
    <source>
        <dbReference type="ARBA" id="ARBA00022692"/>
    </source>
</evidence>
<evidence type="ECO:0000256" key="8">
    <source>
        <dbReference type="ARBA" id="ARBA00023180"/>
    </source>
</evidence>
<feature type="transmembrane region" description="Helical" evidence="10">
    <location>
        <begin position="907"/>
        <end position="928"/>
    </location>
</feature>
<dbReference type="PROSITE" id="PS01209">
    <property type="entry name" value="LDLRA_1"/>
    <property type="match status" value="6"/>
</dbReference>
<comment type="subcellular location">
    <subcellularLocation>
        <location evidence="1">Membrane</location>
        <topology evidence="1">Single-pass membrane protein</topology>
    </subcellularLocation>
</comment>
<dbReference type="InterPro" id="IPR003961">
    <property type="entry name" value="FN3_dom"/>
</dbReference>
<keyword evidence="3" id="KW-0677">Repeat</keyword>
<dbReference type="SUPFAM" id="SSF49265">
    <property type="entry name" value="Fibronectin type III"/>
    <property type="match status" value="3"/>
</dbReference>
<evidence type="ECO:0000256" key="4">
    <source>
        <dbReference type="ARBA" id="ARBA00022989"/>
    </source>
</evidence>
<feature type="domain" description="Fibronectin type-III" evidence="11">
    <location>
        <begin position="405"/>
        <end position="506"/>
    </location>
</feature>
<dbReference type="InterPro" id="IPR051221">
    <property type="entry name" value="LDLR-related"/>
</dbReference>
<dbReference type="PRINTS" id="PR00261">
    <property type="entry name" value="LDLRECEPTOR"/>
</dbReference>
<gene>
    <name evidence="13" type="primary">LOC106810960</name>
</gene>
<keyword evidence="8" id="KW-0325">Glycoprotein</keyword>
<dbReference type="GeneID" id="106810960"/>
<accession>A0ABM1ECL7</accession>
<keyword evidence="7" id="KW-0675">Receptor</keyword>
<evidence type="ECO:0000256" key="6">
    <source>
        <dbReference type="ARBA" id="ARBA00023157"/>
    </source>
</evidence>
<keyword evidence="5 10" id="KW-0472">Membrane</keyword>
<dbReference type="RefSeq" id="XP_014669938.1">
    <property type="nucleotide sequence ID" value="XM_014814452.1"/>
</dbReference>
<name>A0ABM1ECL7_PRICU</name>
<dbReference type="PANTHER" id="PTHR22722:SF12">
    <property type="entry name" value="EGF-LIKE DOMAIN-CONTAINING PROTEIN"/>
    <property type="match status" value="1"/>
</dbReference>
<dbReference type="Pfam" id="PF00057">
    <property type="entry name" value="Ldl_recept_a"/>
    <property type="match status" value="5"/>
</dbReference>
<dbReference type="InterPro" id="IPR036055">
    <property type="entry name" value="LDL_receptor-like_sf"/>
</dbReference>
<feature type="disulfide bond" evidence="9">
    <location>
        <begin position="233"/>
        <end position="248"/>
    </location>
</feature>
<feature type="domain" description="Fibronectin type-III" evidence="11">
    <location>
        <begin position="605"/>
        <end position="697"/>
    </location>
</feature>
<dbReference type="InterPro" id="IPR002172">
    <property type="entry name" value="LDrepeatLR_classA_rpt"/>
</dbReference>